<evidence type="ECO:0000313" key="7">
    <source>
        <dbReference type="Proteomes" id="UP000092634"/>
    </source>
</evidence>
<proteinExistence type="predicted"/>
<dbReference type="Gene3D" id="3.40.50.300">
    <property type="entry name" value="P-loop containing nucleotide triphosphate hydrolases"/>
    <property type="match status" value="1"/>
</dbReference>
<dbReference type="AlphaFoldDB" id="A0A1E8PS77"/>
<evidence type="ECO:0000256" key="2">
    <source>
        <dbReference type="ARBA" id="ARBA00022475"/>
    </source>
</evidence>
<dbReference type="InterPro" id="IPR003593">
    <property type="entry name" value="AAA+_ATPase"/>
</dbReference>
<dbReference type="InterPro" id="IPR050093">
    <property type="entry name" value="ABC_SmlMolc_Importer"/>
</dbReference>
<evidence type="ECO:0000313" key="6">
    <source>
        <dbReference type="EMBL" id="OFJ49148.1"/>
    </source>
</evidence>
<dbReference type="EMBL" id="MAQB02000001">
    <property type="protein sequence ID" value="OFJ49148.1"/>
    <property type="molecule type" value="Genomic_DNA"/>
</dbReference>
<dbReference type="Pfam" id="PF08402">
    <property type="entry name" value="TOBE_2"/>
    <property type="match status" value="1"/>
</dbReference>
<reference evidence="6 7" key="1">
    <citation type="submission" date="2016-10" db="EMBL/GenBank/DDBJ databases">
        <title>Updated version of Genome Assembly of Janthinobacterium lividum ERGS5:01.</title>
        <authorList>
            <person name="Kumar R."/>
            <person name="Acharya V."/>
            <person name="Singh D."/>
        </authorList>
    </citation>
    <scope>NUCLEOTIDE SEQUENCE [LARGE SCALE GENOMIC DNA]</scope>
    <source>
        <strain evidence="6 7">ERGS5:01</strain>
    </source>
</reference>
<evidence type="ECO:0000256" key="1">
    <source>
        <dbReference type="ARBA" id="ARBA00022448"/>
    </source>
</evidence>
<dbReference type="GO" id="GO:0043190">
    <property type="term" value="C:ATP-binding cassette (ABC) transporter complex"/>
    <property type="evidence" value="ECO:0007669"/>
    <property type="project" value="InterPro"/>
</dbReference>
<dbReference type="Proteomes" id="UP000092634">
    <property type="component" value="Unassembled WGS sequence"/>
</dbReference>
<keyword evidence="2" id="KW-1003">Cell membrane</keyword>
<keyword evidence="2" id="KW-0472">Membrane</keyword>
<accession>A0A1E8PS77</accession>
<protein>
    <submittedName>
        <fullName evidence="6">ABC transporter ATP-binding protein</fullName>
    </submittedName>
</protein>
<dbReference type="InterPro" id="IPR027417">
    <property type="entry name" value="P-loop_NTPase"/>
</dbReference>
<organism evidence="6 7">
    <name type="scientific">Janthinobacterium lividum</name>
    <dbReference type="NCBI Taxonomy" id="29581"/>
    <lineage>
        <taxon>Bacteria</taxon>
        <taxon>Pseudomonadati</taxon>
        <taxon>Pseudomonadota</taxon>
        <taxon>Betaproteobacteria</taxon>
        <taxon>Burkholderiales</taxon>
        <taxon>Oxalobacteraceae</taxon>
        <taxon>Janthinobacterium</taxon>
    </lineage>
</organism>
<dbReference type="PROSITE" id="PS00211">
    <property type="entry name" value="ABC_TRANSPORTER_1"/>
    <property type="match status" value="1"/>
</dbReference>
<dbReference type="PROSITE" id="PS50893">
    <property type="entry name" value="ABC_TRANSPORTER_2"/>
    <property type="match status" value="1"/>
</dbReference>
<keyword evidence="3" id="KW-0547">Nucleotide-binding</keyword>
<evidence type="ECO:0000256" key="4">
    <source>
        <dbReference type="ARBA" id="ARBA00022840"/>
    </source>
</evidence>
<dbReference type="GO" id="GO:0140359">
    <property type="term" value="F:ABC-type transporter activity"/>
    <property type="evidence" value="ECO:0007669"/>
    <property type="project" value="UniProtKB-ARBA"/>
</dbReference>
<gene>
    <name evidence="6" type="ORF">BA896_009940</name>
</gene>
<dbReference type="Pfam" id="PF00005">
    <property type="entry name" value="ABC_tran"/>
    <property type="match status" value="1"/>
</dbReference>
<dbReference type="InterPro" id="IPR017871">
    <property type="entry name" value="ABC_transporter-like_CS"/>
</dbReference>
<dbReference type="FunFam" id="3.40.50.300:FF:000042">
    <property type="entry name" value="Maltose/maltodextrin ABC transporter, ATP-binding protein"/>
    <property type="match status" value="1"/>
</dbReference>
<comment type="caution">
    <text evidence="6">The sequence shown here is derived from an EMBL/GenBank/DDBJ whole genome shotgun (WGS) entry which is preliminary data.</text>
</comment>
<dbReference type="SUPFAM" id="SSF52540">
    <property type="entry name" value="P-loop containing nucleoside triphosphate hydrolases"/>
    <property type="match status" value="1"/>
</dbReference>
<dbReference type="SUPFAM" id="SSF50331">
    <property type="entry name" value="MOP-like"/>
    <property type="match status" value="1"/>
</dbReference>
<evidence type="ECO:0000256" key="3">
    <source>
        <dbReference type="ARBA" id="ARBA00022741"/>
    </source>
</evidence>
<keyword evidence="4 6" id="KW-0067">ATP-binding</keyword>
<dbReference type="GO" id="GO:0016887">
    <property type="term" value="F:ATP hydrolysis activity"/>
    <property type="evidence" value="ECO:0007669"/>
    <property type="project" value="InterPro"/>
</dbReference>
<dbReference type="SMART" id="SM00382">
    <property type="entry name" value="AAA"/>
    <property type="match status" value="1"/>
</dbReference>
<dbReference type="InterPro" id="IPR013611">
    <property type="entry name" value="Transp-assoc_OB_typ2"/>
</dbReference>
<dbReference type="PANTHER" id="PTHR42781">
    <property type="entry name" value="SPERMIDINE/PUTRESCINE IMPORT ATP-BINDING PROTEIN POTA"/>
    <property type="match status" value="1"/>
</dbReference>
<dbReference type="InterPro" id="IPR003439">
    <property type="entry name" value="ABC_transporter-like_ATP-bd"/>
</dbReference>
<evidence type="ECO:0000259" key="5">
    <source>
        <dbReference type="PROSITE" id="PS50893"/>
    </source>
</evidence>
<dbReference type="GO" id="GO:0005524">
    <property type="term" value="F:ATP binding"/>
    <property type="evidence" value="ECO:0007669"/>
    <property type="project" value="UniProtKB-KW"/>
</dbReference>
<dbReference type="PANTHER" id="PTHR42781:SF4">
    <property type="entry name" value="SPERMIDINE_PUTRESCINE IMPORT ATP-BINDING PROTEIN POTA"/>
    <property type="match status" value="1"/>
</dbReference>
<dbReference type="InterPro" id="IPR008995">
    <property type="entry name" value="Mo/tungstate-bd_C_term_dom"/>
</dbReference>
<sequence length="343" mass="37004">MSYLELHKLNLGYAKNTTSVKDLDLHVEQGELISLLGPSGCGKTTTMRAIAGLMPLQSGRIVLDGRDIGKLAPNKRNIGMVFQSYALFPHLNVYDNIAFGLRLRKVAPALLKSKVEAVIAAVGLTGFETRLPAQMSGGQQQRVALARAIVVEPALLLLDEPLSNLDAKLRVQMRAELRRIQRELGITMLYVTHDQEEALALSDRIVVMHGGRIEQLAPPEAVFNTPSTRFVANFMGFENLFDYRDGALHHAGASLPYTAPVTSGTTVLGWRPDKVRVCAPDDAAGKYPGTVLARGFLGDTVEYLLQTPLGQVKGICAAGSAAWREGTAVSFVLPSDSALCLAA</sequence>
<feature type="domain" description="ABC transporter" evidence="5">
    <location>
        <begin position="1"/>
        <end position="235"/>
    </location>
</feature>
<name>A0A1E8PS77_9BURK</name>
<keyword evidence="1" id="KW-0813">Transport</keyword>